<sequence length="115" mass="12372">MTDEEVRQLVVHPALWPTLTDWLNSKGLDVTQISPAGEDLATYTVSPRTLGPAVCRSLRCPRPVVNSAGFCCHGCAAHSRFGGELLHGARCDDANPAVKGIPADRENRAPQKDIP</sequence>
<name>A0A840WIL1_9ACTN</name>
<feature type="region of interest" description="Disordered" evidence="1">
    <location>
        <begin position="96"/>
        <end position="115"/>
    </location>
</feature>
<evidence type="ECO:0000313" key="2">
    <source>
        <dbReference type="EMBL" id="MBB5491346.1"/>
    </source>
</evidence>
<accession>A0A840WIL1</accession>
<evidence type="ECO:0000313" key="3">
    <source>
        <dbReference type="Proteomes" id="UP000579647"/>
    </source>
</evidence>
<keyword evidence="3" id="KW-1185">Reference proteome</keyword>
<protein>
    <submittedName>
        <fullName evidence="2">Uncharacterized protein</fullName>
    </submittedName>
</protein>
<dbReference type="RefSeq" id="WP_184365051.1">
    <property type="nucleotide sequence ID" value="NZ_BAAAKM010000133.1"/>
</dbReference>
<evidence type="ECO:0000256" key="1">
    <source>
        <dbReference type="SAM" id="MobiDB-lite"/>
    </source>
</evidence>
<dbReference type="Proteomes" id="UP000579647">
    <property type="component" value="Unassembled WGS sequence"/>
</dbReference>
<organism evidence="2 3">
    <name type="scientific">Nocardiopsis metallicus</name>
    <dbReference type="NCBI Taxonomy" id="179819"/>
    <lineage>
        <taxon>Bacteria</taxon>
        <taxon>Bacillati</taxon>
        <taxon>Actinomycetota</taxon>
        <taxon>Actinomycetes</taxon>
        <taxon>Streptosporangiales</taxon>
        <taxon>Nocardiopsidaceae</taxon>
        <taxon>Nocardiopsis</taxon>
    </lineage>
</organism>
<reference evidence="2 3" key="1">
    <citation type="submission" date="2020-08" db="EMBL/GenBank/DDBJ databases">
        <title>Sequencing the genomes of 1000 actinobacteria strains.</title>
        <authorList>
            <person name="Klenk H.-P."/>
        </authorList>
    </citation>
    <scope>NUCLEOTIDE SEQUENCE [LARGE SCALE GENOMIC DNA]</scope>
    <source>
        <strain evidence="2 3">DSM 44598</strain>
    </source>
</reference>
<dbReference type="AlphaFoldDB" id="A0A840WIL1"/>
<proteinExistence type="predicted"/>
<feature type="compositionally biased region" description="Basic and acidic residues" evidence="1">
    <location>
        <begin position="102"/>
        <end position="115"/>
    </location>
</feature>
<comment type="caution">
    <text evidence="2">The sequence shown here is derived from an EMBL/GenBank/DDBJ whole genome shotgun (WGS) entry which is preliminary data.</text>
</comment>
<dbReference type="EMBL" id="JACHDO010000001">
    <property type="protein sequence ID" value="MBB5491346.1"/>
    <property type="molecule type" value="Genomic_DNA"/>
</dbReference>
<gene>
    <name evidence="2" type="ORF">HNR07_002483</name>
</gene>